<proteinExistence type="predicted"/>
<dbReference type="SMART" id="SM00873">
    <property type="entry name" value="B3_4"/>
    <property type="match status" value="1"/>
</dbReference>
<dbReference type="EMBL" id="UINC01091761">
    <property type="protein sequence ID" value="SVC44774.1"/>
    <property type="molecule type" value="Genomic_DNA"/>
</dbReference>
<dbReference type="CDD" id="cd02796">
    <property type="entry name" value="tRNA_bind_bactPheRS"/>
    <property type="match status" value="1"/>
</dbReference>
<dbReference type="Pfam" id="PF03483">
    <property type="entry name" value="B3_4"/>
    <property type="match status" value="1"/>
</dbReference>
<evidence type="ECO:0000256" key="1">
    <source>
        <dbReference type="ARBA" id="ARBA00022555"/>
    </source>
</evidence>
<accession>A0A382M6W1</accession>
<feature type="non-terminal residue" evidence="4">
    <location>
        <position position="330"/>
    </location>
</feature>
<dbReference type="Pfam" id="PF01588">
    <property type="entry name" value="tRNA_bind"/>
    <property type="match status" value="1"/>
</dbReference>
<dbReference type="PANTHER" id="PTHR10947:SF0">
    <property type="entry name" value="PHENYLALANINE--TRNA LIGASE BETA SUBUNIT"/>
    <property type="match status" value="1"/>
</dbReference>
<dbReference type="InterPro" id="IPR020825">
    <property type="entry name" value="Phe-tRNA_synthase-like_B3/B4"/>
</dbReference>
<keyword evidence="1" id="KW-0820">tRNA-binding</keyword>
<evidence type="ECO:0000256" key="2">
    <source>
        <dbReference type="ARBA" id="ARBA00022884"/>
    </source>
</evidence>
<organism evidence="4">
    <name type="scientific">marine metagenome</name>
    <dbReference type="NCBI Taxonomy" id="408172"/>
    <lineage>
        <taxon>unclassified sequences</taxon>
        <taxon>metagenomes</taxon>
        <taxon>ecological metagenomes</taxon>
    </lineage>
</organism>
<dbReference type="NCBIfam" id="NF045760">
    <property type="entry name" value="YtpR"/>
    <property type="match status" value="1"/>
</dbReference>
<dbReference type="InterPro" id="IPR002547">
    <property type="entry name" value="tRNA-bd_dom"/>
</dbReference>
<gene>
    <name evidence="4" type="ORF">METZ01_LOCUS297628</name>
</gene>
<dbReference type="Gene3D" id="3.50.40.10">
    <property type="entry name" value="Phenylalanyl-trna Synthetase, Chain B, domain 3"/>
    <property type="match status" value="1"/>
</dbReference>
<name>A0A382M6W1_9ZZZZ</name>
<dbReference type="InterPro" id="IPR005146">
    <property type="entry name" value="B3/B4_tRNA-bd"/>
</dbReference>
<dbReference type="SUPFAM" id="SSF50249">
    <property type="entry name" value="Nucleic acid-binding proteins"/>
    <property type="match status" value="1"/>
</dbReference>
<dbReference type="PROSITE" id="PS50886">
    <property type="entry name" value="TRBD"/>
    <property type="match status" value="1"/>
</dbReference>
<dbReference type="GO" id="GO:0000049">
    <property type="term" value="F:tRNA binding"/>
    <property type="evidence" value="ECO:0007669"/>
    <property type="project" value="UniProtKB-KW"/>
</dbReference>
<feature type="domain" description="TRNA-binding" evidence="3">
    <location>
        <begin position="39"/>
        <end position="152"/>
    </location>
</feature>
<dbReference type="InterPro" id="IPR045060">
    <property type="entry name" value="Phe-tRNA-ligase_IIc_bsu"/>
</dbReference>
<dbReference type="InterPro" id="IPR012340">
    <property type="entry name" value="NA-bd_OB-fold"/>
</dbReference>
<sequence length="330" mass="35855">MKVTYNWLKQYVDFDWTAEELAERITMLGVEVEGMESSGGTFEGIVVGEVITREQHPNADRLTLCKVNDGNGERQIVCGATNFEAGDKVALALPGTSMPVEEGEKPFILKEGKIRGELSQGMMCSGRELNLNDEHEGILVLPGDAHVGQSFAEHLGQAESDVVYDLEITPNRPDLNGVIGLAREVAALTGNPLKIPEVPKVSSGNKAADLVDVRIEDNALCPRYNACVIEGVRVGPSPEWLTSILEKVGIRSINNIVDITNYVMMETGQPLHAFDLHLLAKTNDKPTVVVRRASNGEKFTTLDEQEHKLTSDNLLIADPEKGIALAGVMG</sequence>
<dbReference type="PANTHER" id="PTHR10947">
    <property type="entry name" value="PHENYLALANYL-TRNA SYNTHETASE BETA CHAIN AND LEUCINE-RICH REPEAT-CONTAINING PROTEIN 47"/>
    <property type="match status" value="1"/>
</dbReference>
<dbReference type="AlphaFoldDB" id="A0A382M6W1"/>
<keyword evidence="2" id="KW-0694">RNA-binding</keyword>
<dbReference type="GO" id="GO:0009328">
    <property type="term" value="C:phenylalanine-tRNA ligase complex"/>
    <property type="evidence" value="ECO:0007669"/>
    <property type="project" value="TreeGrafter"/>
</dbReference>
<dbReference type="FunFam" id="2.40.50.140:FF:000045">
    <property type="entry name" value="Phenylalanine--tRNA ligase beta subunit"/>
    <property type="match status" value="1"/>
</dbReference>
<dbReference type="Gene3D" id="2.40.50.140">
    <property type="entry name" value="Nucleic acid-binding proteins"/>
    <property type="match status" value="1"/>
</dbReference>
<dbReference type="SUPFAM" id="SSF56037">
    <property type="entry name" value="PheT/TilS domain"/>
    <property type="match status" value="1"/>
</dbReference>
<evidence type="ECO:0000259" key="3">
    <source>
        <dbReference type="PROSITE" id="PS50886"/>
    </source>
</evidence>
<dbReference type="InterPro" id="IPR033714">
    <property type="entry name" value="tRNA_bind_bactPheRS"/>
</dbReference>
<dbReference type="Gene3D" id="3.30.56.10">
    <property type="match status" value="1"/>
</dbReference>
<dbReference type="GO" id="GO:0004826">
    <property type="term" value="F:phenylalanine-tRNA ligase activity"/>
    <property type="evidence" value="ECO:0007669"/>
    <property type="project" value="InterPro"/>
</dbReference>
<protein>
    <recommendedName>
        <fullName evidence="3">tRNA-binding domain-containing protein</fullName>
    </recommendedName>
</protein>
<dbReference type="GO" id="GO:0006432">
    <property type="term" value="P:phenylalanyl-tRNA aminoacylation"/>
    <property type="evidence" value="ECO:0007669"/>
    <property type="project" value="InterPro"/>
</dbReference>
<reference evidence="4" key="1">
    <citation type="submission" date="2018-05" db="EMBL/GenBank/DDBJ databases">
        <authorList>
            <person name="Lanie J.A."/>
            <person name="Ng W.-L."/>
            <person name="Kazmierczak K.M."/>
            <person name="Andrzejewski T.M."/>
            <person name="Davidsen T.M."/>
            <person name="Wayne K.J."/>
            <person name="Tettelin H."/>
            <person name="Glass J.I."/>
            <person name="Rusch D."/>
            <person name="Podicherti R."/>
            <person name="Tsui H.-C.T."/>
            <person name="Winkler M.E."/>
        </authorList>
    </citation>
    <scope>NUCLEOTIDE SEQUENCE</scope>
</reference>
<evidence type="ECO:0000313" key="4">
    <source>
        <dbReference type="EMBL" id="SVC44774.1"/>
    </source>
</evidence>